<dbReference type="EMBL" id="QXCT01000002">
    <property type="protein sequence ID" value="MDW9253883.1"/>
    <property type="molecule type" value="Genomic_DNA"/>
</dbReference>
<name>A0AAW9CSK9_BURTH</name>
<dbReference type="Proteomes" id="UP001272137">
    <property type="component" value="Unassembled WGS sequence"/>
</dbReference>
<dbReference type="AlphaFoldDB" id="A0AAW9CSK9"/>
<evidence type="ECO:0000313" key="2">
    <source>
        <dbReference type="EMBL" id="MDW9253883.1"/>
    </source>
</evidence>
<protein>
    <submittedName>
        <fullName evidence="2">Uncharacterized protein</fullName>
    </submittedName>
</protein>
<accession>A0AAW9CSK9</accession>
<evidence type="ECO:0000256" key="1">
    <source>
        <dbReference type="SAM" id="MobiDB-lite"/>
    </source>
</evidence>
<comment type="caution">
    <text evidence="2">The sequence shown here is derived from an EMBL/GenBank/DDBJ whole genome shotgun (WGS) entry which is preliminary data.</text>
</comment>
<feature type="region of interest" description="Disordered" evidence="1">
    <location>
        <begin position="23"/>
        <end position="54"/>
    </location>
</feature>
<reference evidence="2" key="1">
    <citation type="submission" date="2018-08" db="EMBL/GenBank/DDBJ databases">
        <title>Identification of Burkholderia cepacia strains that express a Burkholderia pseudomallei-like capsular polysaccharide.</title>
        <authorList>
            <person name="Burtnick M.N."/>
            <person name="Vongsouvath M."/>
            <person name="Newton P."/>
            <person name="Wuthiekanun V."/>
            <person name="Limmathurotsakul D."/>
            <person name="Brett P.J."/>
            <person name="Chantratita N."/>
            <person name="Dance D.A."/>
        </authorList>
    </citation>
    <scope>NUCLEOTIDE SEQUENCE</scope>
    <source>
        <strain evidence="2">SBXCC001</strain>
    </source>
</reference>
<organism evidence="2 3">
    <name type="scientific">Burkholderia thailandensis</name>
    <dbReference type="NCBI Taxonomy" id="57975"/>
    <lineage>
        <taxon>Bacteria</taxon>
        <taxon>Pseudomonadati</taxon>
        <taxon>Pseudomonadota</taxon>
        <taxon>Betaproteobacteria</taxon>
        <taxon>Burkholderiales</taxon>
        <taxon>Burkholderiaceae</taxon>
        <taxon>Burkholderia</taxon>
        <taxon>pseudomallei group</taxon>
    </lineage>
</organism>
<evidence type="ECO:0000313" key="3">
    <source>
        <dbReference type="Proteomes" id="UP001272137"/>
    </source>
</evidence>
<gene>
    <name evidence="2" type="ORF">C7S16_2059</name>
</gene>
<proteinExistence type="predicted"/>
<sequence length="54" mass="6002">MHGTGVCAQALTPDRQLRRMLQARRAGGLPRWKKVKRGGSARDGRYLAAEPLSR</sequence>